<dbReference type="Proteomes" id="UP000719267">
    <property type="component" value="Unassembled WGS sequence"/>
</dbReference>
<evidence type="ECO:0000313" key="3">
    <source>
        <dbReference type="Proteomes" id="UP000719267"/>
    </source>
</evidence>
<proteinExistence type="predicted"/>
<accession>A0ABS6W5N6</accession>
<evidence type="ECO:0000256" key="1">
    <source>
        <dbReference type="SAM" id="SignalP"/>
    </source>
</evidence>
<sequence>MKKLHLFKWLFTLVVLGSYISVSAQTENDKEISKTLFITANTGFNKNSASKEVLNAITKASQDATNASFLLVGNLTPKGGFPQRGEEKKRDEVKKYLTEELLNPLKDFNGKLILGPGVNEWNKTGHENIDDMESFLQDNSNSDFWPNDGCASKSKTLNDDVELVMVDSQWFLEDWDNHPYINNKCEIKTRSQFFAEFKDDIKDAQGKTVIVVVHHPIMSNTKQGFFGKMGGFGSQAFYGAKRQELAGRLETLASQFEDVIFVSGNDENLQYLKDDAIPQIISGTGLKKTKNTRKPDEGHFASSEVGYAKLIVYKDGSSKVEFFKVANQDSEKIGENIIKRQRISIDEVTYHTKDEFGDTYKASVYTDKETDKSKLYKWFWGDHYRDVYQKKIEVPVLWIDTIAGNPKGMREGGGHQSRSVRIKGDDEHEYTLREVKKSALRFIQSFIKDHYIYNYMNETLAEDLVQDFYTTAHPFAPFAVGDMFTAVDINYSQPDIYYLPKQKNLGIYNEDYGDKLYMLEAHAGDENKDFERFGNADDILSTSDMLLEIREGRTKVKIDEDVFIRARLMDMLFGDWDRHSDQWRWAEFEQEDGSKLYKSIPRDRDQDFPKYDGIAIKLLKLGITDLRPMQSYGPDVKNVKWLNRDGSHLDKALINKANWKDWKNQAEFIQNNLTDQTIDKAFASLPKDTQDETIAQIKKDLKLRRDNLIDITKRYYTYLKKYETLIGSEDDDEFLITRKPDGVTQIQITNEDGKLVFDNEYLKDETNEIWIYGLDGEDTFKIEGEGDHYIRLNILGGENNDIYDFANTRKTKIYDYKSKKNTIKNARKTWLVDSYDVNTYDPEKKKINENVVLPSIAFNPDAGFQIGVRDTYTKYGLTNNPYSSQHTFDARYYSATTGFSFDYSGEFAHFFYNWNFGLDARFTSANYAINYFGAGNRTTYNEDDVTMDYNRVKIGQWSVAPSLIWRDKIGYKFYVKPSIESYDVKYNDNQVTGLEFNANDPVFNNQLYAGAEVGFQFKNKPGQLAFIRRGMEFGIVGGYKTNIDDNDNKFGYIEPTISFDYPLHESGLAVLATKIQGKAIIGDDYEFYHGATIGGNTSLRGFRYQRFNGKYSFFQSSDLRVGVAKFRTNFIPLRLGVTAGFDYGRVWEENDDSDRWHNSYGGSVFLNGFQAFTGNLGFYHSKDGNRIVFTLGFKY</sequence>
<gene>
    <name evidence="2" type="ORF">KW502_13665</name>
</gene>
<feature type="signal peptide" evidence="1">
    <location>
        <begin position="1"/>
        <end position="24"/>
    </location>
</feature>
<organism evidence="2 3">
    <name type="scientific">Mesonia aestuariivivens</name>
    <dbReference type="NCBI Taxonomy" id="2796128"/>
    <lineage>
        <taxon>Bacteria</taxon>
        <taxon>Pseudomonadati</taxon>
        <taxon>Bacteroidota</taxon>
        <taxon>Flavobacteriia</taxon>
        <taxon>Flavobacteriales</taxon>
        <taxon>Flavobacteriaceae</taxon>
        <taxon>Mesonia</taxon>
    </lineage>
</organism>
<protein>
    <submittedName>
        <fullName evidence="2">Metallophosphatase</fullName>
    </submittedName>
</protein>
<comment type="caution">
    <text evidence="2">The sequence shown here is derived from an EMBL/GenBank/DDBJ whole genome shotgun (WGS) entry which is preliminary data.</text>
</comment>
<reference evidence="2 3" key="1">
    <citation type="submission" date="2021-07" db="EMBL/GenBank/DDBJ databases">
        <title>Mesonia aestuariivivens sp. nov., isolated from a tidal flat.</title>
        <authorList>
            <person name="Kim Y.-O."/>
            <person name="Yoon J.-H."/>
        </authorList>
    </citation>
    <scope>NUCLEOTIDE SEQUENCE [LARGE SCALE GENOMIC DNA]</scope>
    <source>
        <strain evidence="2 3">JHPTF-M18</strain>
    </source>
</reference>
<feature type="chain" id="PRO_5045171327" evidence="1">
    <location>
        <begin position="25"/>
        <end position="1195"/>
    </location>
</feature>
<keyword evidence="1" id="KW-0732">Signal</keyword>
<dbReference type="RefSeq" id="WP_219041119.1">
    <property type="nucleotide sequence ID" value="NZ_JAHWDF010000018.1"/>
</dbReference>
<keyword evidence="3" id="KW-1185">Reference proteome</keyword>
<dbReference type="EMBL" id="JAHWDF010000018">
    <property type="protein sequence ID" value="MBW2962837.1"/>
    <property type="molecule type" value="Genomic_DNA"/>
</dbReference>
<name>A0ABS6W5N6_9FLAO</name>
<evidence type="ECO:0000313" key="2">
    <source>
        <dbReference type="EMBL" id="MBW2962837.1"/>
    </source>
</evidence>